<dbReference type="SUPFAM" id="SSF52540">
    <property type="entry name" value="P-loop containing nucleoside triphosphate hydrolases"/>
    <property type="match status" value="1"/>
</dbReference>
<dbReference type="Gene3D" id="1.25.40.10">
    <property type="entry name" value="Tetratricopeptide repeat domain"/>
    <property type="match status" value="1"/>
</dbReference>
<dbReference type="InterPro" id="IPR011990">
    <property type="entry name" value="TPR-like_helical_dom_sf"/>
</dbReference>
<keyword evidence="7" id="KW-0472">Membrane</keyword>
<evidence type="ECO:0000256" key="5">
    <source>
        <dbReference type="PROSITE-ProRule" id="PRU00339"/>
    </source>
</evidence>
<reference evidence="8" key="1">
    <citation type="submission" date="2021-01" db="EMBL/GenBank/DDBJ databases">
        <authorList>
            <person name="Corre E."/>
            <person name="Pelletier E."/>
            <person name="Niang G."/>
            <person name="Scheremetjew M."/>
            <person name="Finn R."/>
            <person name="Kale V."/>
            <person name="Holt S."/>
            <person name="Cochrane G."/>
            <person name="Meng A."/>
            <person name="Brown T."/>
            <person name="Cohen L."/>
        </authorList>
    </citation>
    <scope>NUCLEOTIDE SEQUENCE</scope>
    <source>
        <strain evidence="8">CCMP2084</strain>
    </source>
</reference>
<feature type="transmembrane region" description="Helical" evidence="7">
    <location>
        <begin position="29"/>
        <end position="51"/>
    </location>
</feature>
<keyword evidence="5" id="KW-0802">TPR repeat</keyword>
<evidence type="ECO:0000256" key="4">
    <source>
        <dbReference type="ARBA" id="ARBA00048460"/>
    </source>
</evidence>
<keyword evidence="3" id="KW-0808">Transferase</keyword>
<feature type="region of interest" description="Disordered" evidence="6">
    <location>
        <begin position="130"/>
        <end position="160"/>
    </location>
</feature>
<evidence type="ECO:0000256" key="7">
    <source>
        <dbReference type="SAM" id="Phobius"/>
    </source>
</evidence>
<feature type="repeat" description="TPR" evidence="5">
    <location>
        <begin position="267"/>
        <end position="300"/>
    </location>
</feature>
<name>A0A7S2UG31_9STRA</name>
<dbReference type="InterPro" id="IPR027417">
    <property type="entry name" value="P-loop_NTPase"/>
</dbReference>
<accession>A0A7S2UG31</accession>
<protein>
    <recommendedName>
        <fullName evidence="2">protein-tyrosine sulfotransferase</fullName>
        <ecNumber evidence="2">2.8.2.20</ecNumber>
    </recommendedName>
</protein>
<evidence type="ECO:0000313" key="8">
    <source>
        <dbReference type="EMBL" id="CAD9818125.1"/>
    </source>
</evidence>
<dbReference type="EC" id="2.8.2.20" evidence="2"/>
<feature type="region of interest" description="Disordered" evidence="6">
    <location>
        <begin position="57"/>
        <end position="114"/>
    </location>
</feature>
<dbReference type="AlphaFoldDB" id="A0A7S2UG31"/>
<dbReference type="SMART" id="SM00028">
    <property type="entry name" value="TPR"/>
    <property type="match status" value="2"/>
</dbReference>
<evidence type="ECO:0000256" key="6">
    <source>
        <dbReference type="SAM" id="MobiDB-lite"/>
    </source>
</evidence>
<keyword evidence="7" id="KW-0812">Transmembrane</keyword>
<gene>
    <name evidence="8" type="ORF">ASEP1449_LOCUS9957</name>
</gene>
<dbReference type="SUPFAM" id="SSF48452">
    <property type="entry name" value="TPR-like"/>
    <property type="match status" value="1"/>
</dbReference>
<keyword evidence="7" id="KW-1133">Transmembrane helix</keyword>
<dbReference type="GO" id="GO:0008476">
    <property type="term" value="F:protein-tyrosine sulfotransferase activity"/>
    <property type="evidence" value="ECO:0007669"/>
    <property type="project" value="UniProtKB-EC"/>
</dbReference>
<feature type="compositionally biased region" description="Basic residues" evidence="6">
    <location>
        <begin position="100"/>
        <end position="112"/>
    </location>
</feature>
<sequence>MAAERNGGDDVATPSATASIKGPSITVAFTLYFVIPLVCLGLASVFGPGVIPANQKETAKSRSVPLQVNVPSAASGNGAAPLMGEKVTDEQHRQRQEQKKQRKKKNNSKKIKSQYEQVVHVVEERKRAVREQVRLRTGATQQKRSSKPKQNVKRGRRAGEDVVKTEMDKTIATLKVEYEKNPDDAFTMIEYADALRERDVIIHDGGRNQLVAIDVYHNAISQIRERRQQLVNEGRPTNVPPNGVTVLDLNQELFFDLREKSLDGLLCSVFSNLGKLYFMANMFEKSVAAYNECLAIDENYLDALTFRGSTRIVLGKYKEAGTDYTRVLELDQNRLFMDAFTGISKVLAVKEDNVAGGWETMVKVVEELIPAKEQHMQSMVVPEGKALLADHLKRLHLAMFTYHDVKTKDLKLAWEHLSEGMRVKMSVLPPYNRANEEQRLNSVIQVFHEGFWSPNVGSQDRTPIFIIGFVRSGSTLLERVLDAHPKVVGTGEDSVFNGRLGEIRDAIVEATTQGGDLGATVNKLADGVVKEMMDRWKSIDANTEKEDESTSDVEPLRFADKMLTNYNNVGFIHMLFPNALILHVAREPMDTIFSAFKHDFPSGGLDQTSDFSSLAHMYNDYRAIIEHWDRVLPGRITHVRYQDMVEDMPGVARALIDATGLEWDEDVLNFHKKKHAVNTLSTTQVRKGVYRDSLQSWKKYEAPLQPLVKLVGDRVKYDLKTTLPSYVPPSSLSDERVGTQ</sequence>
<feature type="compositionally biased region" description="Basic and acidic residues" evidence="6">
    <location>
        <begin position="86"/>
        <end position="99"/>
    </location>
</feature>
<evidence type="ECO:0000256" key="3">
    <source>
        <dbReference type="ARBA" id="ARBA00022679"/>
    </source>
</evidence>
<dbReference type="PROSITE" id="PS50005">
    <property type="entry name" value="TPR"/>
    <property type="match status" value="2"/>
</dbReference>
<feature type="repeat" description="TPR" evidence="5">
    <location>
        <begin position="301"/>
        <end position="334"/>
    </location>
</feature>
<dbReference type="GO" id="GO:0005794">
    <property type="term" value="C:Golgi apparatus"/>
    <property type="evidence" value="ECO:0007669"/>
    <property type="project" value="UniProtKB-ARBA"/>
</dbReference>
<comment type="catalytic activity">
    <reaction evidence="4">
        <text>L-tyrosyl-[protein] + 3'-phosphoadenylyl sulfate = O-sulfo-L-tyrosine-[protein] + adenosine 3',5'-bisphosphate + H(+)</text>
        <dbReference type="Rhea" id="RHEA:16801"/>
        <dbReference type="Rhea" id="RHEA-COMP:10136"/>
        <dbReference type="Rhea" id="RHEA-COMP:11688"/>
        <dbReference type="ChEBI" id="CHEBI:15378"/>
        <dbReference type="ChEBI" id="CHEBI:46858"/>
        <dbReference type="ChEBI" id="CHEBI:58339"/>
        <dbReference type="ChEBI" id="CHEBI:58343"/>
        <dbReference type="ChEBI" id="CHEBI:65286"/>
        <dbReference type="EC" id="2.8.2.20"/>
    </reaction>
</comment>
<dbReference type="PANTHER" id="PTHR12788:SF10">
    <property type="entry name" value="PROTEIN-TYROSINE SULFOTRANSFERASE"/>
    <property type="match status" value="1"/>
</dbReference>
<dbReference type="InterPro" id="IPR026634">
    <property type="entry name" value="TPST-like"/>
</dbReference>
<dbReference type="Pfam" id="PF13181">
    <property type="entry name" value="TPR_8"/>
    <property type="match status" value="1"/>
</dbReference>
<feature type="compositionally biased region" description="Basic residues" evidence="6">
    <location>
        <begin position="144"/>
        <end position="156"/>
    </location>
</feature>
<dbReference type="Pfam" id="PF13469">
    <property type="entry name" value="Sulfotransfer_3"/>
    <property type="match status" value="1"/>
</dbReference>
<evidence type="ECO:0000256" key="2">
    <source>
        <dbReference type="ARBA" id="ARBA00013262"/>
    </source>
</evidence>
<evidence type="ECO:0000256" key="1">
    <source>
        <dbReference type="ARBA" id="ARBA00009988"/>
    </source>
</evidence>
<dbReference type="EMBL" id="HBHQ01014927">
    <property type="protein sequence ID" value="CAD9818125.1"/>
    <property type="molecule type" value="Transcribed_RNA"/>
</dbReference>
<dbReference type="Gene3D" id="3.40.50.300">
    <property type="entry name" value="P-loop containing nucleotide triphosphate hydrolases"/>
    <property type="match status" value="1"/>
</dbReference>
<proteinExistence type="inferred from homology"/>
<dbReference type="InterPro" id="IPR019734">
    <property type="entry name" value="TPR_rpt"/>
</dbReference>
<comment type="similarity">
    <text evidence="1">Belongs to the protein sulfotransferase family.</text>
</comment>
<dbReference type="PANTHER" id="PTHR12788">
    <property type="entry name" value="PROTEIN-TYROSINE SULFOTRANSFERASE 2"/>
    <property type="match status" value="1"/>
</dbReference>
<feature type="compositionally biased region" description="Polar residues" evidence="6">
    <location>
        <begin position="64"/>
        <end position="75"/>
    </location>
</feature>
<organism evidence="8">
    <name type="scientific">Attheya septentrionalis</name>
    <dbReference type="NCBI Taxonomy" id="420275"/>
    <lineage>
        <taxon>Eukaryota</taxon>
        <taxon>Sar</taxon>
        <taxon>Stramenopiles</taxon>
        <taxon>Ochrophyta</taxon>
        <taxon>Bacillariophyta</taxon>
        <taxon>Coscinodiscophyceae</taxon>
        <taxon>Chaetocerotophycidae</taxon>
        <taxon>Chaetocerotales</taxon>
        <taxon>Attheyaceae</taxon>
        <taxon>Attheya</taxon>
    </lineage>
</organism>